<dbReference type="EMBL" id="JXJX01000002">
    <property type="protein sequence ID" value="PCS07889.1"/>
    <property type="molecule type" value="Genomic_DNA"/>
</dbReference>
<dbReference type="Pfam" id="PF13520">
    <property type="entry name" value="AA_permease_2"/>
    <property type="match status" value="1"/>
</dbReference>
<dbReference type="PANTHER" id="PTHR47704:SF1">
    <property type="entry name" value="POTASSIUM TRANSPORTER KIMA"/>
    <property type="match status" value="1"/>
</dbReference>
<dbReference type="GO" id="GO:0022857">
    <property type="term" value="F:transmembrane transporter activity"/>
    <property type="evidence" value="ECO:0007669"/>
    <property type="project" value="InterPro"/>
</dbReference>
<keyword evidence="3 5" id="KW-1133">Transmembrane helix</keyword>
<comment type="subcellular location">
    <subcellularLocation>
        <location evidence="1">Membrane</location>
        <topology evidence="1">Multi-pass membrane protein</topology>
    </subcellularLocation>
</comment>
<evidence type="ECO:0000256" key="1">
    <source>
        <dbReference type="ARBA" id="ARBA00004141"/>
    </source>
</evidence>
<dbReference type="InterPro" id="IPR002293">
    <property type="entry name" value="AA/rel_permease1"/>
</dbReference>
<protein>
    <submittedName>
        <fullName evidence="6">Amino acid permease</fullName>
    </submittedName>
</protein>
<keyword evidence="4 5" id="KW-0472">Membrane</keyword>
<evidence type="ECO:0000256" key="2">
    <source>
        <dbReference type="ARBA" id="ARBA00022692"/>
    </source>
</evidence>
<evidence type="ECO:0000256" key="3">
    <source>
        <dbReference type="ARBA" id="ARBA00022989"/>
    </source>
</evidence>
<dbReference type="RefSeq" id="WP_068164375.1">
    <property type="nucleotide sequence ID" value="NZ_JXJX01000002.1"/>
</dbReference>
<sequence>MELSLKKINVKHILVGKPLKSTDDDSHLLTRFQALAMLSSDALSSIAYGTEQIVTVLITLSAAAIWYSLPIAALVLVLLAALTLSYRQIIHAYPHGGGAYVVSTENLGANAGLIAGGSLLVDYMLTVAVSVSAGADAITSAIPFLHPYNLIISIIIVLLLMLMNLRGLRESAGFLLVPVYTFVGATVLLLVVGIFRVLTGDVSYNATSHVGMAVPGISIILLLKAFSSGSASLTGVEAISNAVPFFKKPKAKNAASTLTMMALILGIFFTGITVLSYYTGIIPNAKDTVLSQLAHNIFDFNGVGRIFYYVFQFATAMILAVAANTGFSAFPMLSYNLAKNKYMPHMYMEKGDRLGYSNGIISLAAGAIVLLMIFNGSTARLIPLYSIGVFVPFALSQTGMVVKWRREAGKTFWRHAISNIIGALISAVIVMILLVFRLADIWPFFIVMPILLAMFYAIKRHYTEVAHQLRLQDEIVTHEYTGNTVIVLVGNVTNVAVGAMSYAQSIGSEVIAVHVSTKETYQKDKEVETEFKTLYPDIRFSIVESSYRDIVKPVVRYVDLVSKIANKKNNTVTVIVPQFVPKRSWQNILHNQMSVRLRYYLSWRDNVVVSSYSYHLKK</sequence>
<dbReference type="GO" id="GO:0016020">
    <property type="term" value="C:membrane"/>
    <property type="evidence" value="ECO:0007669"/>
    <property type="project" value="UniProtKB-SubCell"/>
</dbReference>
<dbReference type="InterPro" id="IPR053153">
    <property type="entry name" value="APC_K+_Transporter"/>
</dbReference>
<keyword evidence="7" id="KW-1185">Reference proteome</keyword>
<feature type="transmembrane region" description="Helical" evidence="5">
    <location>
        <begin position="416"/>
        <end position="435"/>
    </location>
</feature>
<dbReference type="STRING" id="1348632.GCA_001591745_01635"/>
<feature type="transmembrane region" description="Helical" evidence="5">
    <location>
        <begin position="441"/>
        <end position="458"/>
    </location>
</feature>
<accession>A0A2A5S332</accession>
<feature type="transmembrane region" description="Helical" evidence="5">
    <location>
        <begin position="382"/>
        <end position="404"/>
    </location>
</feature>
<feature type="transmembrane region" description="Helical" evidence="5">
    <location>
        <begin position="174"/>
        <end position="198"/>
    </location>
</feature>
<feature type="transmembrane region" description="Helical" evidence="5">
    <location>
        <begin position="306"/>
        <end position="333"/>
    </location>
</feature>
<dbReference type="AlphaFoldDB" id="A0A2A5S332"/>
<organism evidence="6 7">
    <name type="scientific">Pseudolactococcus plantarum</name>
    <dbReference type="NCBI Taxonomy" id="1365"/>
    <lineage>
        <taxon>Bacteria</taxon>
        <taxon>Bacillati</taxon>
        <taxon>Bacillota</taxon>
        <taxon>Bacilli</taxon>
        <taxon>Lactobacillales</taxon>
        <taxon>Streptococcaceae</taxon>
        <taxon>Pseudolactococcus</taxon>
    </lineage>
</organism>
<dbReference type="Gene3D" id="1.20.1740.10">
    <property type="entry name" value="Amino acid/polyamine transporter I"/>
    <property type="match status" value="1"/>
</dbReference>
<keyword evidence="2 5" id="KW-0812">Transmembrane</keyword>
<feature type="transmembrane region" description="Helical" evidence="5">
    <location>
        <begin position="107"/>
        <end position="125"/>
    </location>
</feature>
<reference evidence="6 7" key="1">
    <citation type="submission" date="2014-12" db="EMBL/GenBank/DDBJ databases">
        <title>Draft genome sequences of 10 type strains of Lactococcus.</title>
        <authorList>
            <person name="Sun Z."/>
            <person name="Zhong Z."/>
            <person name="Liu W."/>
            <person name="Zhang W."/>
            <person name="Zhang H."/>
        </authorList>
    </citation>
    <scope>NUCLEOTIDE SEQUENCE [LARGE SCALE GENOMIC DNA]</scope>
    <source>
        <strain evidence="6 7">DSM 20686</strain>
    </source>
</reference>
<dbReference type="Proteomes" id="UP000242246">
    <property type="component" value="Unassembled WGS sequence"/>
</dbReference>
<evidence type="ECO:0000256" key="4">
    <source>
        <dbReference type="ARBA" id="ARBA00023136"/>
    </source>
</evidence>
<dbReference type="PANTHER" id="PTHR47704">
    <property type="entry name" value="POTASSIUM TRANSPORTER KIMA"/>
    <property type="match status" value="1"/>
</dbReference>
<dbReference type="OrthoDB" id="9759676at2"/>
<feature type="transmembrane region" description="Helical" evidence="5">
    <location>
        <begin position="354"/>
        <end position="376"/>
    </location>
</feature>
<gene>
    <name evidence="6" type="ORF">RU87_GL000625</name>
</gene>
<comment type="caution">
    <text evidence="6">The sequence shown here is derived from an EMBL/GenBank/DDBJ whole genome shotgun (WGS) entry which is preliminary data.</text>
</comment>
<feature type="transmembrane region" description="Helical" evidence="5">
    <location>
        <begin position="257"/>
        <end position="278"/>
    </location>
</feature>
<feature type="transmembrane region" description="Helical" evidence="5">
    <location>
        <begin position="64"/>
        <end position="86"/>
    </location>
</feature>
<feature type="transmembrane region" description="Helical" evidence="5">
    <location>
        <begin position="145"/>
        <end position="162"/>
    </location>
</feature>
<evidence type="ECO:0000313" key="6">
    <source>
        <dbReference type="EMBL" id="PCS07889.1"/>
    </source>
</evidence>
<evidence type="ECO:0000313" key="7">
    <source>
        <dbReference type="Proteomes" id="UP000242246"/>
    </source>
</evidence>
<name>A0A2A5S332_9LACT</name>
<feature type="transmembrane region" description="Helical" evidence="5">
    <location>
        <begin position="204"/>
        <end position="223"/>
    </location>
</feature>
<evidence type="ECO:0000256" key="5">
    <source>
        <dbReference type="SAM" id="Phobius"/>
    </source>
</evidence>
<proteinExistence type="predicted"/>